<keyword evidence="2" id="KW-1185">Reference proteome</keyword>
<evidence type="ECO:0000313" key="2">
    <source>
        <dbReference type="Proteomes" id="UP000256964"/>
    </source>
</evidence>
<reference evidence="1 2" key="1">
    <citation type="journal article" date="2018" name="Biotechnol. Biofuels">
        <title>Integrative visual omics of the white-rot fungus Polyporus brumalis exposes the biotechnological potential of its oxidative enzymes for delignifying raw plant biomass.</title>
        <authorList>
            <person name="Miyauchi S."/>
            <person name="Rancon A."/>
            <person name="Drula E."/>
            <person name="Hage H."/>
            <person name="Chaduli D."/>
            <person name="Favel A."/>
            <person name="Grisel S."/>
            <person name="Henrissat B."/>
            <person name="Herpoel-Gimbert I."/>
            <person name="Ruiz-Duenas F.J."/>
            <person name="Chevret D."/>
            <person name="Hainaut M."/>
            <person name="Lin J."/>
            <person name="Wang M."/>
            <person name="Pangilinan J."/>
            <person name="Lipzen A."/>
            <person name="Lesage-Meessen L."/>
            <person name="Navarro D."/>
            <person name="Riley R."/>
            <person name="Grigoriev I.V."/>
            <person name="Zhou S."/>
            <person name="Raouche S."/>
            <person name="Rosso M.N."/>
        </authorList>
    </citation>
    <scope>NUCLEOTIDE SEQUENCE [LARGE SCALE GENOMIC DNA]</scope>
    <source>
        <strain evidence="1 2">BRFM 1820</strain>
    </source>
</reference>
<dbReference type="OrthoDB" id="3188871at2759"/>
<dbReference type="Proteomes" id="UP000256964">
    <property type="component" value="Unassembled WGS sequence"/>
</dbReference>
<sequence>MSEPIILLLPDWVQQHITTLYSAKTADDFNTAFDSFISHHVSIKVNGKSMSRDQYKKLIMGEITNDVSADVSFSGVISVPDATKDRPAVVTGTVGLFFKAVVFGKLFVLGHHTSSTVTSSLNVVYVPFFNIINSH</sequence>
<evidence type="ECO:0008006" key="3">
    <source>
        <dbReference type="Google" id="ProtNLM"/>
    </source>
</evidence>
<dbReference type="EMBL" id="KZ857408">
    <property type="protein sequence ID" value="RDX49041.1"/>
    <property type="molecule type" value="Genomic_DNA"/>
</dbReference>
<accession>A0A371D939</accession>
<organism evidence="1 2">
    <name type="scientific">Lentinus brumalis</name>
    <dbReference type="NCBI Taxonomy" id="2498619"/>
    <lineage>
        <taxon>Eukaryota</taxon>
        <taxon>Fungi</taxon>
        <taxon>Dikarya</taxon>
        <taxon>Basidiomycota</taxon>
        <taxon>Agaricomycotina</taxon>
        <taxon>Agaricomycetes</taxon>
        <taxon>Polyporales</taxon>
        <taxon>Polyporaceae</taxon>
        <taxon>Lentinus</taxon>
    </lineage>
</organism>
<name>A0A371D939_9APHY</name>
<evidence type="ECO:0000313" key="1">
    <source>
        <dbReference type="EMBL" id="RDX49041.1"/>
    </source>
</evidence>
<dbReference type="AlphaFoldDB" id="A0A371D939"/>
<gene>
    <name evidence="1" type="ORF">OH76DRAFT_1351492</name>
</gene>
<protein>
    <recommendedName>
        <fullName evidence="3">NTF2 domain-containing protein</fullName>
    </recommendedName>
</protein>
<proteinExistence type="predicted"/>